<accession>A0ABQ7IMQ3</accession>
<dbReference type="EMBL" id="RCSX01000012">
    <property type="protein sequence ID" value="KAF7927767.1"/>
    <property type="molecule type" value="Genomic_DNA"/>
</dbReference>
<evidence type="ECO:0000313" key="1">
    <source>
        <dbReference type="EMBL" id="KAF7927767.1"/>
    </source>
</evidence>
<protein>
    <recommendedName>
        <fullName evidence="3">F-box domain-containing protein</fullName>
    </recommendedName>
</protein>
<comment type="caution">
    <text evidence="1">The sequence shown here is derived from an EMBL/GenBank/DDBJ whole genome shotgun (WGS) entry which is preliminary data.</text>
</comment>
<gene>
    <name evidence="1" type="ORF">EAE98_006149</name>
</gene>
<evidence type="ECO:0000313" key="2">
    <source>
        <dbReference type="Proteomes" id="UP000783213"/>
    </source>
</evidence>
<dbReference type="Proteomes" id="UP000783213">
    <property type="component" value="Unassembled WGS sequence"/>
</dbReference>
<evidence type="ECO:0008006" key="3">
    <source>
        <dbReference type="Google" id="ProtNLM"/>
    </source>
</evidence>
<dbReference type="RefSeq" id="XP_038810166.1">
    <property type="nucleotide sequence ID" value="XM_038953771.1"/>
</dbReference>
<reference evidence="1 2" key="1">
    <citation type="journal article" date="2020" name="Genome Biol. Evol.">
        <title>Comparative genomics of Sclerotiniaceae.</title>
        <authorList>
            <person name="Valero Jimenez C.A."/>
            <person name="Steentjes M."/>
            <person name="Scholten O.E."/>
            <person name="Van Kan J.A.L."/>
        </authorList>
    </citation>
    <scope>NUCLEOTIDE SEQUENCE [LARGE SCALE GENOMIC DNA]</scope>
    <source>
        <strain evidence="1 2">B1</strain>
    </source>
</reference>
<organism evidence="1 2">
    <name type="scientific">Botrytis deweyae</name>
    <dbReference type="NCBI Taxonomy" id="2478750"/>
    <lineage>
        <taxon>Eukaryota</taxon>
        <taxon>Fungi</taxon>
        <taxon>Dikarya</taxon>
        <taxon>Ascomycota</taxon>
        <taxon>Pezizomycotina</taxon>
        <taxon>Leotiomycetes</taxon>
        <taxon>Helotiales</taxon>
        <taxon>Sclerotiniaceae</taxon>
        <taxon>Botrytis</taxon>
    </lineage>
</organism>
<name>A0ABQ7IMQ3_9HELO</name>
<sequence>MRVPTHLGVEFKTKPVAKRDVKDKLESRATEQVVQGEFRFIQEFESFWRDGKRFVHGPDIRYYNTRVPEYKEEWNSNDCYYVSTMDIKSLSYVDTPKTDPHLVTHISERQWNLPRNHPHHLLNFPQEVLDLILGFTLVIKDHTITPDVTSSNKKNSYKMSQSYTLDGQRYKPGKRYKPPKFFNIAHPVPLSTIITKKHHDSEGAYFMLHEVYRPMIDATILRVCKAISVQGTKMLYEKNTFQFSMTQVTTTACPGYLVSGKVHKPRVVLKHCRRKQLDSVPIPDMPNHNGYLPMAFQAIETQLPLFDLEEYLYHDHFIRFLRVIGPAKAAMIKKLHFHGLTVTHECRGPNLRPIPAQTHQDAHCNCEDDLYDSLFLYIPLINKFCTSLQTMVIGIGEDKMYMPSSLIQSQTTVRFEALNELLKTLKTVRRLEIYQLKEANPNYFVFEIGSNRIAHTFLELYSRRVVELERKVTRWFKERADKWEHEEIERQKNLMTFETPPQTGEE</sequence>
<keyword evidence="2" id="KW-1185">Reference proteome</keyword>
<proteinExistence type="predicted"/>
<dbReference type="GeneID" id="62232923"/>